<reference evidence="2 3" key="1">
    <citation type="submission" date="2019-04" db="EMBL/GenBank/DDBJ databases">
        <title>Friends and foes A comparative genomics study of 23 Aspergillus species from section Flavi.</title>
        <authorList>
            <consortium name="DOE Joint Genome Institute"/>
            <person name="Kjaerbolling I."/>
            <person name="Vesth T."/>
            <person name="Frisvad J.C."/>
            <person name="Nybo J.L."/>
            <person name="Theobald S."/>
            <person name="Kildgaard S."/>
            <person name="Isbrandt T."/>
            <person name="Kuo A."/>
            <person name="Sato A."/>
            <person name="Lyhne E.K."/>
            <person name="Kogle M.E."/>
            <person name="Wiebenga A."/>
            <person name="Kun R.S."/>
            <person name="Lubbers R.J."/>
            <person name="Makela M.R."/>
            <person name="Barry K."/>
            <person name="Chovatia M."/>
            <person name="Clum A."/>
            <person name="Daum C."/>
            <person name="Haridas S."/>
            <person name="He G."/>
            <person name="LaButti K."/>
            <person name="Lipzen A."/>
            <person name="Mondo S."/>
            <person name="Riley R."/>
            <person name="Salamov A."/>
            <person name="Simmons B.A."/>
            <person name="Magnuson J.K."/>
            <person name="Henrissat B."/>
            <person name="Mortensen U.H."/>
            <person name="Larsen T.O."/>
            <person name="Devries R.P."/>
            <person name="Grigoriev I.V."/>
            <person name="Machida M."/>
            <person name="Baker S.E."/>
            <person name="Andersen M.R."/>
        </authorList>
    </citation>
    <scope>NUCLEOTIDE SEQUENCE [LARGE SCALE GENOMIC DNA]</scope>
    <source>
        <strain evidence="2 3">IBT 18842</strain>
    </source>
</reference>
<feature type="compositionally biased region" description="Polar residues" evidence="1">
    <location>
        <begin position="48"/>
        <end position="61"/>
    </location>
</feature>
<evidence type="ECO:0000313" key="2">
    <source>
        <dbReference type="EMBL" id="KAE8148759.1"/>
    </source>
</evidence>
<feature type="region of interest" description="Disordered" evidence="1">
    <location>
        <begin position="309"/>
        <end position="359"/>
    </location>
</feature>
<feature type="compositionally biased region" description="Low complexity" evidence="1">
    <location>
        <begin position="229"/>
        <end position="239"/>
    </location>
</feature>
<feature type="compositionally biased region" description="Polar residues" evidence="1">
    <location>
        <begin position="111"/>
        <end position="121"/>
    </location>
</feature>
<feature type="compositionally biased region" description="Polar residues" evidence="1">
    <location>
        <begin position="11"/>
        <end position="27"/>
    </location>
</feature>
<proteinExistence type="predicted"/>
<keyword evidence="3" id="KW-1185">Reference proteome</keyword>
<feature type="compositionally biased region" description="Basic and acidic residues" evidence="1">
    <location>
        <begin position="206"/>
        <end position="216"/>
    </location>
</feature>
<sequence length="404" mass="43565">MLIIPMHPPTSHYSSSETSRTISQTAMSSIPTPSSSSSSCPSTVSHSNMSCSLTSNATANRRPSMRPKLTLQTTSLPMTFGSSTTGLSLSLASGPTASPTVRNTFKNAYDNVPQSATASPAKSSNSRFSKPSSPYPTNNPYQLPLGVKSILRNSPLDPSCRRRSSVAANGPNAGPGSRRVFFPAKKQVSYRQPLEEEIQTVRYTARHSDLTNEWDPKPQPAGSGEDSDSNSSATPSDASTSDEDAETGTGKTPLRSFERKKRKHMSAEKQIRAVALMDPVDEDGTSTPQTPCRARAKRRCEWRWTLGPLEVRSESAQSGDNAQAADSEPTTTINTTTITSPASNPTTTSPDNEYEYDSPRSWVSTVTSLSSVSEQSSPGFLTPLEAVKHTDECKTHETQRAHVE</sequence>
<name>A0A5N6TRI3_ASPAV</name>
<feature type="compositionally biased region" description="Low complexity" evidence="1">
    <location>
        <begin position="329"/>
        <end position="350"/>
    </location>
</feature>
<dbReference type="EMBL" id="ML742147">
    <property type="protein sequence ID" value="KAE8148759.1"/>
    <property type="molecule type" value="Genomic_DNA"/>
</dbReference>
<feature type="region of interest" description="Disordered" evidence="1">
    <location>
        <begin position="1"/>
        <end position="77"/>
    </location>
</feature>
<feature type="region of interest" description="Disordered" evidence="1">
    <location>
        <begin position="202"/>
        <end position="296"/>
    </location>
</feature>
<dbReference type="AlphaFoldDB" id="A0A5N6TRI3"/>
<feature type="region of interest" description="Disordered" evidence="1">
    <location>
        <begin position="111"/>
        <end position="180"/>
    </location>
</feature>
<dbReference type="OrthoDB" id="5206740at2759"/>
<feature type="compositionally biased region" description="Low complexity" evidence="1">
    <location>
        <begin position="122"/>
        <end position="132"/>
    </location>
</feature>
<gene>
    <name evidence="2" type="ORF">BDV25DRAFT_157619</name>
</gene>
<feature type="compositionally biased region" description="Low complexity" evidence="1">
    <location>
        <begin position="28"/>
        <end position="47"/>
    </location>
</feature>
<evidence type="ECO:0000313" key="3">
    <source>
        <dbReference type="Proteomes" id="UP000325780"/>
    </source>
</evidence>
<evidence type="ECO:0000256" key="1">
    <source>
        <dbReference type="SAM" id="MobiDB-lite"/>
    </source>
</evidence>
<organism evidence="2 3">
    <name type="scientific">Aspergillus avenaceus</name>
    <dbReference type="NCBI Taxonomy" id="36643"/>
    <lineage>
        <taxon>Eukaryota</taxon>
        <taxon>Fungi</taxon>
        <taxon>Dikarya</taxon>
        <taxon>Ascomycota</taxon>
        <taxon>Pezizomycotina</taxon>
        <taxon>Eurotiomycetes</taxon>
        <taxon>Eurotiomycetidae</taxon>
        <taxon>Eurotiales</taxon>
        <taxon>Aspergillaceae</taxon>
        <taxon>Aspergillus</taxon>
        <taxon>Aspergillus subgen. Circumdati</taxon>
    </lineage>
</organism>
<accession>A0A5N6TRI3</accession>
<dbReference type="Proteomes" id="UP000325780">
    <property type="component" value="Unassembled WGS sequence"/>
</dbReference>
<protein>
    <submittedName>
        <fullName evidence="2">Uncharacterized protein</fullName>
    </submittedName>
</protein>